<feature type="domain" description="Reverse transcriptase" evidence="2">
    <location>
        <begin position="45"/>
        <end position="335"/>
    </location>
</feature>
<dbReference type="PATRIC" id="fig|28037.213.peg.238"/>
<keyword evidence="3" id="KW-0695">RNA-directed DNA polymerase</keyword>
<dbReference type="GO" id="GO:0003964">
    <property type="term" value="F:RNA-directed DNA polymerase activity"/>
    <property type="evidence" value="ECO:0007669"/>
    <property type="project" value="UniProtKB-KW"/>
</dbReference>
<accession>A0A0F2DSX5</accession>
<dbReference type="InterPro" id="IPR000477">
    <property type="entry name" value="RT_dom"/>
</dbReference>
<dbReference type="Proteomes" id="UP000033415">
    <property type="component" value="Unassembled WGS sequence"/>
</dbReference>
<protein>
    <submittedName>
        <fullName evidence="3">Reverse transcriptase (RNA-dependent DNA polymerase)</fullName>
    </submittedName>
</protein>
<organism evidence="3 4">
    <name type="scientific">Streptococcus mitis</name>
    <dbReference type="NCBI Taxonomy" id="28037"/>
    <lineage>
        <taxon>Bacteria</taxon>
        <taxon>Bacillati</taxon>
        <taxon>Bacillota</taxon>
        <taxon>Bacilli</taxon>
        <taxon>Lactobacillales</taxon>
        <taxon>Streptococcaceae</taxon>
        <taxon>Streptococcus</taxon>
        <taxon>Streptococcus mitis group</taxon>
    </lineage>
</organism>
<comment type="caution">
    <text evidence="3">The sequence shown here is derived from an EMBL/GenBank/DDBJ whole genome shotgun (WGS) entry which is preliminary data.</text>
</comment>
<dbReference type="RefSeq" id="WP_033686864.1">
    <property type="nucleotide sequence ID" value="NZ_JYGQ01000001.1"/>
</dbReference>
<keyword evidence="3" id="KW-0808">Transferase</keyword>
<keyword evidence="1" id="KW-0227">DNA damage</keyword>
<sequence length="696" mass="82792">MNKQYLKQEWFLANEVLPSEVPIFFSNSPLKNNLENLINLVPTDNKKFNKNFNDKYTIPLRYEIPKNNGSYRTISLMHPSSQLKFLLYIMKYEYLLINFLQKSKFNVRKVQKANTITYSESKALEKKLLKMEQDFGIEGNNSITNEELDPFFKKYFTYNKHHKLSNILNSPSFNRDSLRYRFFSKLDIQNFFGSIYTHSITWGIVGDKHIGKEYSSEKLKNTFAAQSDILQQKSNDNQTNGIIIGPEINRIIADIILTHCDYNIEKNLNRQNIILNKDYKIYRFIDDYYVFSSKYEILEIIEQEISKELSNFNLKLNLEKHQIKEQPFSLADSSIIQLKHILNTFNNIRELNILKLSNNTNAIEKYRQLLTNNSEKYSISEAKIIIKESAWINLYDAIRNIISETPSSKRRVVLYFLKTISLEIYEPIFINQETINYKKKFYEYLRTINTALDQINNIYSIHPDSDTTKSYISTLIKFRASISKLRKTINNQNGNFITNSENYLLSIENRIFENIYRILKNNSNRINNISDLIVYLKYFDKKLSSQFLCQLLDENSEDYYTLCAIGYYIIGYGKRYKVVLNYLFKLILNFCKNYQTHTKSLLEDAKYFYILNDFLYYPEFHGLKIKNRTAIQILQRFKNDELRKLDNGNIDGTNRIIFDELMRQSYYNWSLRQNDFKKLQIQKIITDRNNLSLDDY</sequence>
<proteinExistence type="predicted"/>
<evidence type="ECO:0000256" key="1">
    <source>
        <dbReference type="ARBA" id="ARBA00022763"/>
    </source>
</evidence>
<evidence type="ECO:0000259" key="2">
    <source>
        <dbReference type="PROSITE" id="PS50878"/>
    </source>
</evidence>
<dbReference type="CDD" id="cd01646">
    <property type="entry name" value="RT_Bac_retron_I"/>
    <property type="match status" value="1"/>
</dbReference>
<dbReference type="AlphaFoldDB" id="A0A0F2DSX5"/>
<dbReference type="GO" id="GO:0006974">
    <property type="term" value="P:DNA damage response"/>
    <property type="evidence" value="ECO:0007669"/>
    <property type="project" value="UniProtKB-KW"/>
</dbReference>
<name>A0A0F2DSX5_STRMT</name>
<dbReference type="PROSITE" id="PS50878">
    <property type="entry name" value="RT_POL"/>
    <property type="match status" value="1"/>
</dbReference>
<dbReference type="SUPFAM" id="SSF56672">
    <property type="entry name" value="DNA/RNA polymerases"/>
    <property type="match status" value="1"/>
</dbReference>
<evidence type="ECO:0000313" key="4">
    <source>
        <dbReference type="Proteomes" id="UP000033415"/>
    </source>
</evidence>
<reference evidence="3 4" key="1">
    <citation type="submission" date="2015-02" db="EMBL/GenBank/DDBJ databases">
        <title>Evolution of amylase-binding proteins of oral streptococcal species.</title>
        <authorList>
            <person name="Haase E.M."/>
        </authorList>
    </citation>
    <scope>NUCLEOTIDE SEQUENCE [LARGE SCALE GENOMIC DNA]</scope>
    <source>
        <strain evidence="3 4">SK137</strain>
    </source>
</reference>
<gene>
    <name evidence="3" type="ORF">TZ91_00270</name>
</gene>
<dbReference type="InterPro" id="IPR043502">
    <property type="entry name" value="DNA/RNA_pol_sf"/>
</dbReference>
<evidence type="ECO:0000313" key="3">
    <source>
        <dbReference type="EMBL" id="KJQ72671.1"/>
    </source>
</evidence>
<dbReference type="EMBL" id="JYGQ01000001">
    <property type="protein sequence ID" value="KJQ72671.1"/>
    <property type="molecule type" value="Genomic_DNA"/>
</dbReference>
<keyword evidence="3" id="KW-0548">Nucleotidyltransferase</keyword>